<dbReference type="InterPro" id="IPR005829">
    <property type="entry name" value="Sugar_transporter_CS"/>
</dbReference>
<keyword evidence="5 7" id="KW-0472">Membrane</keyword>
<keyword evidence="10" id="KW-1185">Reference proteome</keyword>
<dbReference type="AlphaFoldDB" id="A0A9P7RXR3"/>
<feature type="transmembrane region" description="Helical" evidence="7">
    <location>
        <begin position="167"/>
        <end position="189"/>
    </location>
</feature>
<dbReference type="Proteomes" id="UP001049176">
    <property type="component" value="Chromosome 5"/>
</dbReference>
<feature type="compositionally biased region" description="Basic and acidic residues" evidence="6">
    <location>
        <begin position="566"/>
        <end position="584"/>
    </location>
</feature>
<feature type="region of interest" description="Disordered" evidence="6">
    <location>
        <begin position="561"/>
        <end position="598"/>
    </location>
</feature>
<protein>
    <recommendedName>
        <fullName evidence="8">Major facilitator superfamily (MFS) profile domain-containing protein</fullName>
    </recommendedName>
</protein>
<feature type="transmembrane region" description="Helical" evidence="7">
    <location>
        <begin position="134"/>
        <end position="155"/>
    </location>
</feature>
<accession>A0A9P7RXR3</accession>
<feature type="transmembrane region" description="Helical" evidence="7">
    <location>
        <begin position="452"/>
        <end position="473"/>
    </location>
</feature>
<dbReference type="OrthoDB" id="5086884at2759"/>
<dbReference type="PANTHER" id="PTHR42718:SF9">
    <property type="entry name" value="MAJOR FACILITATOR SUPERFAMILY MULTIDRUG TRANSPORTER MFSC"/>
    <property type="match status" value="1"/>
</dbReference>
<feature type="transmembrane region" description="Helical" evidence="7">
    <location>
        <begin position="353"/>
        <end position="376"/>
    </location>
</feature>
<feature type="transmembrane region" description="Helical" evidence="7">
    <location>
        <begin position="502"/>
        <end position="522"/>
    </location>
</feature>
<evidence type="ECO:0000256" key="6">
    <source>
        <dbReference type="SAM" id="MobiDB-lite"/>
    </source>
</evidence>
<evidence type="ECO:0000256" key="3">
    <source>
        <dbReference type="ARBA" id="ARBA00022692"/>
    </source>
</evidence>
<dbReference type="GO" id="GO:0022857">
    <property type="term" value="F:transmembrane transporter activity"/>
    <property type="evidence" value="ECO:0007669"/>
    <property type="project" value="InterPro"/>
</dbReference>
<keyword evidence="4 7" id="KW-1133">Transmembrane helix</keyword>
<gene>
    <name evidence="9" type="ORF">E1B28_008150</name>
</gene>
<reference evidence="9" key="1">
    <citation type="journal article" date="2021" name="Genome Biol. Evol.">
        <title>The assembled and annotated genome of the fairy-ring fungus Marasmius oreades.</title>
        <authorList>
            <person name="Hiltunen M."/>
            <person name="Ament-Velasquez S.L."/>
            <person name="Johannesson H."/>
        </authorList>
    </citation>
    <scope>NUCLEOTIDE SEQUENCE</scope>
    <source>
        <strain evidence="9">03SP1</strain>
    </source>
</reference>
<dbReference type="RefSeq" id="XP_043008219.1">
    <property type="nucleotide sequence ID" value="XM_043152936.1"/>
</dbReference>
<dbReference type="InterPro" id="IPR036259">
    <property type="entry name" value="MFS_trans_sf"/>
</dbReference>
<feature type="transmembrane region" description="Helical" evidence="7">
    <location>
        <begin position="109"/>
        <end position="128"/>
    </location>
</feature>
<dbReference type="KEGG" id="more:E1B28_008150"/>
<feature type="compositionally biased region" description="Polar residues" evidence="6">
    <location>
        <begin position="585"/>
        <end position="598"/>
    </location>
</feature>
<dbReference type="GO" id="GO:0016020">
    <property type="term" value="C:membrane"/>
    <property type="evidence" value="ECO:0007669"/>
    <property type="project" value="UniProtKB-SubCell"/>
</dbReference>
<feature type="transmembrane region" description="Helical" evidence="7">
    <location>
        <begin position="412"/>
        <end position="431"/>
    </location>
</feature>
<dbReference type="Gene3D" id="1.20.1250.20">
    <property type="entry name" value="MFS general substrate transporter like domains"/>
    <property type="match status" value="1"/>
</dbReference>
<dbReference type="EMBL" id="CM032185">
    <property type="protein sequence ID" value="KAG7091749.1"/>
    <property type="molecule type" value="Genomic_DNA"/>
</dbReference>
<feature type="domain" description="Major facilitator superfamily (MFS) profile" evidence="8">
    <location>
        <begin position="43"/>
        <end position="526"/>
    </location>
</feature>
<keyword evidence="2" id="KW-0813">Transport</keyword>
<evidence type="ECO:0000256" key="1">
    <source>
        <dbReference type="ARBA" id="ARBA00004141"/>
    </source>
</evidence>
<dbReference type="PROSITE" id="PS50850">
    <property type="entry name" value="MFS"/>
    <property type="match status" value="1"/>
</dbReference>
<evidence type="ECO:0000259" key="8">
    <source>
        <dbReference type="PROSITE" id="PS50850"/>
    </source>
</evidence>
<proteinExistence type="predicted"/>
<feature type="transmembrane region" description="Helical" evidence="7">
    <location>
        <begin position="383"/>
        <end position="406"/>
    </location>
</feature>
<feature type="transmembrane region" description="Helical" evidence="7">
    <location>
        <begin position="232"/>
        <end position="253"/>
    </location>
</feature>
<comment type="caution">
    <text evidence="9">The sequence shown here is derived from an EMBL/GenBank/DDBJ whole genome shotgun (WGS) entry which is preliminary data.</text>
</comment>
<comment type="subcellular location">
    <subcellularLocation>
        <location evidence="1">Membrane</location>
        <topology evidence="1">Multi-pass membrane protein</topology>
    </subcellularLocation>
</comment>
<dbReference type="InterPro" id="IPR020846">
    <property type="entry name" value="MFS_dom"/>
</dbReference>
<evidence type="ECO:0000313" key="10">
    <source>
        <dbReference type="Proteomes" id="UP001049176"/>
    </source>
</evidence>
<keyword evidence="3 7" id="KW-0812">Transmembrane</keyword>
<evidence type="ECO:0000256" key="2">
    <source>
        <dbReference type="ARBA" id="ARBA00022448"/>
    </source>
</evidence>
<sequence>MFDRDRTSTFHIMAYRDWHKHHEVKDNAGNPAKPPSTFHACMIVAACSLSNLVNTLNMTGPSISLPAVQREFQSNQSDLGWVVSAYPLSSGCLLLLVGRLADLYGRKRLFELGLLWLFGFTLACGFVNDPITLSVLRGLQGCGAAATIPAALGIMANVFPPSKARSLAFAVFAGASPIGGCFGMALGGVMTQLTSVTWRSIYYFSAAITAVSFLIGYLCIDPDQPSEEEDQRVDWIGGILSISGLVLIVFVLGQGESAPGTWANPYIDTLLILGVLLTVLYVFWQRFLERVHDGKAVSPFSWLPTPQPLMRVSLWTRSHGQVGITFVIAFLDYACFMGWSLWVLLYYQNYSGLSPILTMVRLIPMFIVGFAGNLLIAGIVGRLSLVTLMALGGVVTAGAPLLFALIVPSTTYWAFGFPATLLAVLGSDFVFPTGTIFVAKVALPSEQSVAGAVFQGMTQLGTALGVSISTIAYNRDLLKQATELGVSPNDIPQNQRLDAHHAAMWVNFGFGIGAAILALIFLRGVGPVGAKPCNNHHRHHYHIPGWHLPHFKHHNRSASTIVGEEEQPKEVSEKQVDNQKENKGDSQSTSVEVRNVSE</sequence>
<name>A0A9P7RXR3_9AGAR</name>
<feature type="transmembrane region" description="Helical" evidence="7">
    <location>
        <begin position="265"/>
        <end position="284"/>
    </location>
</feature>
<organism evidence="9 10">
    <name type="scientific">Marasmius oreades</name>
    <name type="common">fairy-ring Marasmius</name>
    <dbReference type="NCBI Taxonomy" id="181124"/>
    <lineage>
        <taxon>Eukaryota</taxon>
        <taxon>Fungi</taxon>
        <taxon>Dikarya</taxon>
        <taxon>Basidiomycota</taxon>
        <taxon>Agaricomycotina</taxon>
        <taxon>Agaricomycetes</taxon>
        <taxon>Agaricomycetidae</taxon>
        <taxon>Agaricales</taxon>
        <taxon>Marasmiineae</taxon>
        <taxon>Marasmiaceae</taxon>
        <taxon>Marasmius</taxon>
    </lineage>
</organism>
<dbReference type="GeneID" id="66077226"/>
<dbReference type="SUPFAM" id="SSF103473">
    <property type="entry name" value="MFS general substrate transporter"/>
    <property type="match status" value="1"/>
</dbReference>
<evidence type="ECO:0000256" key="5">
    <source>
        <dbReference type="ARBA" id="ARBA00023136"/>
    </source>
</evidence>
<dbReference type="Pfam" id="PF07690">
    <property type="entry name" value="MFS_1"/>
    <property type="match status" value="1"/>
</dbReference>
<dbReference type="InterPro" id="IPR011701">
    <property type="entry name" value="MFS"/>
</dbReference>
<feature type="transmembrane region" description="Helical" evidence="7">
    <location>
        <begin position="79"/>
        <end position="97"/>
    </location>
</feature>
<evidence type="ECO:0000256" key="4">
    <source>
        <dbReference type="ARBA" id="ARBA00022989"/>
    </source>
</evidence>
<dbReference type="PROSITE" id="PS00216">
    <property type="entry name" value="SUGAR_TRANSPORT_1"/>
    <property type="match status" value="1"/>
</dbReference>
<feature type="transmembrane region" description="Helical" evidence="7">
    <location>
        <begin position="201"/>
        <end position="220"/>
    </location>
</feature>
<evidence type="ECO:0000256" key="7">
    <source>
        <dbReference type="SAM" id="Phobius"/>
    </source>
</evidence>
<dbReference type="PANTHER" id="PTHR42718">
    <property type="entry name" value="MAJOR FACILITATOR SUPERFAMILY MULTIDRUG TRANSPORTER MFSC"/>
    <property type="match status" value="1"/>
</dbReference>
<feature type="transmembrane region" description="Helical" evidence="7">
    <location>
        <begin position="322"/>
        <end position="347"/>
    </location>
</feature>
<evidence type="ECO:0000313" key="9">
    <source>
        <dbReference type="EMBL" id="KAG7091749.1"/>
    </source>
</evidence>